<reference evidence="2 3" key="1">
    <citation type="submission" date="2017-01" db="EMBL/GenBank/DDBJ databases">
        <title>Genome Sequencing of a Marine Spirillum, Oceanospirillum multiglobuliferum ATCC 33336, from Japan.</title>
        <authorList>
            <person name="Carney J.G."/>
            <person name="Trachtenberg A.M."/>
            <person name="Rheaume B.A."/>
            <person name="Linnane J.D."/>
            <person name="Pitts N.L."/>
            <person name="Mykles D.L."/>
            <person name="Maclea K.S."/>
        </authorList>
    </citation>
    <scope>NUCLEOTIDE SEQUENCE [LARGE SCALE GENOMIC DNA]</scope>
    <source>
        <strain evidence="2 3">ATCC 33336</strain>
    </source>
</reference>
<comment type="caution">
    <text evidence="2">The sequence shown here is derived from an EMBL/GenBank/DDBJ whole genome shotgun (WGS) entry which is preliminary data.</text>
</comment>
<evidence type="ECO:0000256" key="1">
    <source>
        <dbReference type="PROSITE-ProRule" id="PRU00339"/>
    </source>
</evidence>
<name>A0A1V4T7K8_9GAMM</name>
<feature type="repeat" description="TPR" evidence="1">
    <location>
        <begin position="34"/>
        <end position="67"/>
    </location>
</feature>
<organism evidence="2 3">
    <name type="scientific">Oceanospirillum multiglobuliferum</name>
    <dbReference type="NCBI Taxonomy" id="64969"/>
    <lineage>
        <taxon>Bacteria</taxon>
        <taxon>Pseudomonadati</taxon>
        <taxon>Pseudomonadota</taxon>
        <taxon>Gammaproteobacteria</taxon>
        <taxon>Oceanospirillales</taxon>
        <taxon>Oceanospirillaceae</taxon>
        <taxon>Oceanospirillum</taxon>
    </lineage>
</organism>
<sequence length="425" mass="48174">MSINESLKSIVPREQSGRLYQQLKSQQMACYNSADFLAYLGSVQLRTGQLSDAQDSLERALMLNPQQGLALVDYAEVLYLLRQPFAAYDLNQQLLLQTDLPEAVRTHLQMRQAQWSQIFERTDYRISLSLGHDTNLNTAADLNRLTLTDGLGTTLIVAQQDQPVSGYASDVSLSARHTKLRSNGQQYWQVNLYSRTGINVSSRHDQQQLDLTYNRSYRPRVLKSNVPLFSDWSWEVGLKQFNYNSQSLYRSLQLQFGLGQTLSSSCQLTHELQFSRQFYLIDNSSDAVELSLQPKLACHLSPSSRLFVQLGAAVNQATGQRTGGNRQQLDALIVLKYRDNSVDNTGEWSASVRQNQTQDENGYNALLDNNRPRHVDSVQYGLQYRRPIADKLSVSASVQQIEQSSNIVLFSYTATRASLGIDWYF</sequence>
<dbReference type="Gene3D" id="1.25.40.10">
    <property type="entry name" value="Tetratricopeptide repeat domain"/>
    <property type="match status" value="1"/>
</dbReference>
<dbReference type="Proteomes" id="UP000191418">
    <property type="component" value="Unassembled WGS sequence"/>
</dbReference>
<dbReference type="AlphaFoldDB" id="A0A1V4T7K8"/>
<dbReference type="InterPro" id="IPR011990">
    <property type="entry name" value="TPR-like_helical_dom_sf"/>
</dbReference>
<dbReference type="InterPro" id="IPR019734">
    <property type="entry name" value="TPR_rpt"/>
</dbReference>
<dbReference type="STRING" id="64969.SAMN02745127_01763"/>
<evidence type="ECO:0000313" key="2">
    <source>
        <dbReference type="EMBL" id="OPX56592.1"/>
    </source>
</evidence>
<keyword evidence="1" id="KW-0802">TPR repeat</keyword>
<protein>
    <submittedName>
        <fullName evidence="2">Uncharacterized protein</fullName>
    </submittedName>
</protein>
<gene>
    <name evidence="2" type="ORF">BTE48_04000</name>
</gene>
<proteinExistence type="predicted"/>
<accession>A0A1V4T7K8</accession>
<dbReference type="OrthoDB" id="7056677at2"/>
<keyword evidence="3" id="KW-1185">Reference proteome</keyword>
<dbReference type="EMBL" id="MTSM01000003">
    <property type="protein sequence ID" value="OPX56592.1"/>
    <property type="molecule type" value="Genomic_DNA"/>
</dbReference>
<dbReference type="SUPFAM" id="SSF48452">
    <property type="entry name" value="TPR-like"/>
    <property type="match status" value="1"/>
</dbReference>
<dbReference type="PROSITE" id="PS50005">
    <property type="entry name" value="TPR"/>
    <property type="match status" value="1"/>
</dbReference>
<evidence type="ECO:0000313" key="3">
    <source>
        <dbReference type="Proteomes" id="UP000191418"/>
    </source>
</evidence>
<dbReference type="RefSeq" id="WP_078745363.1">
    <property type="nucleotide sequence ID" value="NZ_FUXG01000011.1"/>
</dbReference>